<dbReference type="SUPFAM" id="SSF53448">
    <property type="entry name" value="Nucleotide-diphospho-sugar transferases"/>
    <property type="match status" value="1"/>
</dbReference>
<evidence type="ECO:0000313" key="4">
    <source>
        <dbReference type="EMBL" id="TGA98750.1"/>
    </source>
</evidence>
<proteinExistence type="predicted"/>
<comment type="caution">
    <text evidence="4">The sequence shown here is derived from an EMBL/GenBank/DDBJ whole genome shotgun (WGS) entry which is preliminary data.</text>
</comment>
<name>A0A4Z0GNN9_9BACL</name>
<evidence type="ECO:0000256" key="2">
    <source>
        <dbReference type="ARBA" id="ARBA00022679"/>
    </source>
</evidence>
<evidence type="ECO:0000259" key="3">
    <source>
        <dbReference type="Pfam" id="PF03407"/>
    </source>
</evidence>
<dbReference type="PANTHER" id="PTHR31306:SF4">
    <property type="entry name" value="ALPHA-1,2-GALACTOSYLTRANSFERASE"/>
    <property type="match status" value="1"/>
</dbReference>
<protein>
    <recommendedName>
        <fullName evidence="3">Nucleotide-diphospho-sugar transferase domain-containing protein</fullName>
    </recommendedName>
</protein>
<keyword evidence="2" id="KW-0808">Transferase</keyword>
<dbReference type="Gene3D" id="3.90.550.10">
    <property type="entry name" value="Spore Coat Polysaccharide Biosynthesis Protein SpsA, Chain A"/>
    <property type="match status" value="1"/>
</dbReference>
<evidence type="ECO:0000256" key="1">
    <source>
        <dbReference type="ARBA" id="ARBA00022676"/>
    </source>
</evidence>
<evidence type="ECO:0000313" key="5">
    <source>
        <dbReference type="Proteomes" id="UP000298347"/>
    </source>
</evidence>
<dbReference type="OrthoDB" id="2580694at2"/>
<dbReference type="InterPro" id="IPR029044">
    <property type="entry name" value="Nucleotide-diphossugar_trans"/>
</dbReference>
<sequence length="223" mass="26486">MIICSSATGKVHETELRIMRPTVEAYAKKYNMDTIFFKERFDSSRPASWDKIIILYNLLKNYDRVMWIDSDAIFLDTRLDIRTELDEDHVMFMVTHYGRSPIWPNAGLIVAKKDEKTFDLLNKIWNETDAINHPWWEQQAFFSVLGYENSYHHIIAYHPNQYSNLIGSLDLKWNSRPIDGDISEDPMIMHYGGLPHEKRISGMAACYRIFKIRTRRDKYRRKN</sequence>
<dbReference type="Proteomes" id="UP000298347">
    <property type="component" value="Unassembled WGS sequence"/>
</dbReference>
<organism evidence="4 5">
    <name type="scientific">Sporolactobacillus shoreae</name>
    <dbReference type="NCBI Taxonomy" id="1465501"/>
    <lineage>
        <taxon>Bacteria</taxon>
        <taxon>Bacillati</taxon>
        <taxon>Bacillota</taxon>
        <taxon>Bacilli</taxon>
        <taxon>Bacillales</taxon>
        <taxon>Sporolactobacillaceae</taxon>
        <taxon>Sporolactobacillus</taxon>
    </lineage>
</organism>
<keyword evidence="1" id="KW-0328">Glycosyltransferase</keyword>
<keyword evidence="5" id="KW-1185">Reference proteome</keyword>
<dbReference type="GO" id="GO:0016020">
    <property type="term" value="C:membrane"/>
    <property type="evidence" value="ECO:0007669"/>
    <property type="project" value="InterPro"/>
</dbReference>
<dbReference type="GO" id="GO:0006487">
    <property type="term" value="P:protein N-linked glycosylation"/>
    <property type="evidence" value="ECO:0007669"/>
    <property type="project" value="TreeGrafter"/>
</dbReference>
<dbReference type="Pfam" id="PF03407">
    <property type="entry name" value="Nucleotid_trans"/>
    <property type="match status" value="1"/>
</dbReference>
<dbReference type="GO" id="GO:0016757">
    <property type="term" value="F:glycosyltransferase activity"/>
    <property type="evidence" value="ECO:0007669"/>
    <property type="project" value="UniProtKB-KW"/>
</dbReference>
<dbReference type="InterPro" id="IPR008630">
    <property type="entry name" value="Glyco_trans_34"/>
</dbReference>
<dbReference type="InterPro" id="IPR005069">
    <property type="entry name" value="Nucl-diP-sugar_transferase"/>
</dbReference>
<accession>A0A4Z0GNN9</accession>
<dbReference type="AlphaFoldDB" id="A0A4Z0GNN9"/>
<reference evidence="4 5" key="1">
    <citation type="journal article" date="2015" name="Int. J. Syst. Evol. Microbiol.">
        <title>Sporolactobacillus shoreae sp. nov. and Sporolactobacillus spathodeae sp. nov., two spore-forming lactic acid bacteria isolated from tree barks in Thailand.</title>
        <authorList>
            <person name="Thamacharoensuk T."/>
            <person name="Kitahara M."/>
            <person name="Ohkuma M."/>
            <person name="Thongchul N."/>
            <person name="Tanasupawat S."/>
        </authorList>
    </citation>
    <scope>NUCLEOTIDE SEQUENCE [LARGE SCALE GENOMIC DNA]</scope>
    <source>
        <strain evidence="4 5">BK92</strain>
    </source>
</reference>
<dbReference type="EMBL" id="SRJD01000006">
    <property type="protein sequence ID" value="TGA98750.1"/>
    <property type="molecule type" value="Genomic_DNA"/>
</dbReference>
<gene>
    <name evidence="4" type="ORF">E4665_07605</name>
</gene>
<dbReference type="PANTHER" id="PTHR31306">
    <property type="entry name" value="ALPHA-1,6-MANNOSYLTRANSFERASE MNN11-RELATED"/>
    <property type="match status" value="1"/>
</dbReference>
<feature type="domain" description="Nucleotide-diphospho-sugar transferase" evidence="3">
    <location>
        <begin position="46"/>
        <end position="149"/>
    </location>
</feature>